<dbReference type="InterPro" id="IPR013325">
    <property type="entry name" value="RNA_pol_sigma_r2"/>
</dbReference>
<dbReference type="Proteomes" id="UP000233766">
    <property type="component" value="Unassembled WGS sequence"/>
</dbReference>
<dbReference type="PANTHER" id="PTHR30385:SF4">
    <property type="entry name" value="RNA POLYMERASE SIGMA-E FACTOR"/>
    <property type="match status" value="1"/>
</dbReference>
<reference evidence="8 9" key="1">
    <citation type="submission" date="2017-12" db="EMBL/GenBank/DDBJ databases">
        <title>Sequencing the genomes of 1000 Actinobacteria strains.</title>
        <authorList>
            <person name="Klenk H.-P."/>
        </authorList>
    </citation>
    <scope>NUCLEOTIDE SEQUENCE [LARGE SCALE GENOMIC DNA]</scope>
    <source>
        <strain evidence="8 9">DSM 44489</strain>
    </source>
</reference>
<name>A0A2N3WW00_9NOCA</name>
<dbReference type="InterPro" id="IPR007627">
    <property type="entry name" value="RNA_pol_sigma70_r2"/>
</dbReference>
<dbReference type="RefSeq" id="WP_101462563.1">
    <property type="nucleotide sequence ID" value="NZ_PJMW01000001.1"/>
</dbReference>
<dbReference type="InterPro" id="IPR007630">
    <property type="entry name" value="RNA_pol_sigma70_r4"/>
</dbReference>
<dbReference type="InterPro" id="IPR014322">
    <property type="entry name" value="RNA_pol_sigma-B/F/G"/>
</dbReference>
<keyword evidence="2" id="KW-0731">Sigma factor</keyword>
<keyword evidence="3" id="KW-0238">DNA-binding</keyword>
<proteinExistence type="predicted"/>
<dbReference type="GO" id="GO:0003677">
    <property type="term" value="F:DNA binding"/>
    <property type="evidence" value="ECO:0007669"/>
    <property type="project" value="UniProtKB-KW"/>
</dbReference>
<keyword evidence="4" id="KW-0804">Transcription</keyword>
<dbReference type="InterPro" id="IPR014284">
    <property type="entry name" value="RNA_pol_sigma-70_dom"/>
</dbReference>
<evidence type="ECO:0000256" key="3">
    <source>
        <dbReference type="ARBA" id="ARBA00023125"/>
    </source>
</evidence>
<evidence type="ECO:0000259" key="6">
    <source>
        <dbReference type="Pfam" id="PF04542"/>
    </source>
</evidence>
<evidence type="ECO:0000313" key="8">
    <source>
        <dbReference type="EMBL" id="PKV98040.1"/>
    </source>
</evidence>
<dbReference type="CDD" id="cd06171">
    <property type="entry name" value="Sigma70_r4"/>
    <property type="match status" value="1"/>
</dbReference>
<gene>
    <name evidence="8" type="ORF">ATK86_0046</name>
</gene>
<dbReference type="PANTHER" id="PTHR30385">
    <property type="entry name" value="SIGMA FACTOR F FLAGELLAR"/>
    <property type="match status" value="1"/>
</dbReference>
<dbReference type="NCBIfam" id="TIGR02937">
    <property type="entry name" value="sigma70-ECF"/>
    <property type="match status" value="1"/>
</dbReference>
<dbReference type="GO" id="GO:0006352">
    <property type="term" value="P:DNA-templated transcription initiation"/>
    <property type="evidence" value="ECO:0007669"/>
    <property type="project" value="InterPro"/>
</dbReference>
<dbReference type="AlphaFoldDB" id="A0A2N3WW00"/>
<keyword evidence="9" id="KW-1185">Reference proteome</keyword>
<evidence type="ECO:0000256" key="1">
    <source>
        <dbReference type="ARBA" id="ARBA00023015"/>
    </source>
</evidence>
<dbReference type="NCBIfam" id="TIGR02980">
    <property type="entry name" value="SigBFG"/>
    <property type="match status" value="1"/>
</dbReference>
<evidence type="ECO:0000313" key="9">
    <source>
        <dbReference type="Proteomes" id="UP000233766"/>
    </source>
</evidence>
<dbReference type="InterPro" id="IPR013324">
    <property type="entry name" value="RNA_pol_sigma_r3/r4-like"/>
</dbReference>
<evidence type="ECO:0000256" key="4">
    <source>
        <dbReference type="ARBA" id="ARBA00023163"/>
    </source>
</evidence>
<dbReference type="InterPro" id="IPR007624">
    <property type="entry name" value="RNA_pol_sigma70_r3"/>
</dbReference>
<comment type="caution">
    <text evidence="8">The sequence shown here is derived from an EMBL/GenBank/DDBJ whole genome shotgun (WGS) entry which is preliminary data.</text>
</comment>
<evidence type="ECO:0000259" key="7">
    <source>
        <dbReference type="Pfam" id="PF04545"/>
    </source>
</evidence>
<protein>
    <submittedName>
        <fullName evidence="8">RNA polymerase sigma-B factor</fullName>
    </submittedName>
</protein>
<sequence length="265" mass="29547">MSETTDAITYEHAEPLFARLSLTDPASPEHDVLREEIIEVCLPLAEHIARKYAGRGENFDDLLQTARMGLVMAVDRYDVTTGSPFLGFAVPTIMGEVRRHFRDHIWPLHVPRREKELQGKVRAATEEMSRRLQRSPTAHELATELDVPVTDIARTLVAANAFQTRSLDTPARDNDGEPSMTVADTFGAEDPSYRLTEDTVTVAPLLAQLSPADRQLLVWRFYDTLSQGEIAERLGVSQMSVSRKLTKLLGGLRAEAMDEPLQPVA</sequence>
<dbReference type="Pfam" id="PF04542">
    <property type="entry name" value="Sigma70_r2"/>
    <property type="match status" value="1"/>
</dbReference>
<dbReference type="Pfam" id="PF04539">
    <property type="entry name" value="Sigma70_r3"/>
    <property type="match status" value="1"/>
</dbReference>
<accession>A0A2N3WW00</accession>
<evidence type="ECO:0000259" key="5">
    <source>
        <dbReference type="Pfam" id="PF04539"/>
    </source>
</evidence>
<keyword evidence="1" id="KW-0805">Transcription regulation</keyword>
<feature type="domain" description="RNA polymerase sigma-70 region 4" evidence="7">
    <location>
        <begin position="205"/>
        <end position="253"/>
    </location>
</feature>
<dbReference type="SUPFAM" id="SSF88946">
    <property type="entry name" value="Sigma2 domain of RNA polymerase sigma factors"/>
    <property type="match status" value="1"/>
</dbReference>
<dbReference type="Gene3D" id="1.20.120.1810">
    <property type="match status" value="1"/>
</dbReference>
<dbReference type="SUPFAM" id="SSF88659">
    <property type="entry name" value="Sigma3 and sigma4 domains of RNA polymerase sigma factors"/>
    <property type="match status" value="2"/>
</dbReference>
<feature type="domain" description="RNA polymerase sigma-70 region 2" evidence="6">
    <location>
        <begin position="38"/>
        <end position="104"/>
    </location>
</feature>
<feature type="domain" description="RNA polymerase sigma-70 region 3" evidence="5">
    <location>
        <begin position="117"/>
        <end position="185"/>
    </location>
</feature>
<dbReference type="GO" id="GO:0016987">
    <property type="term" value="F:sigma factor activity"/>
    <property type="evidence" value="ECO:0007669"/>
    <property type="project" value="UniProtKB-KW"/>
</dbReference>
<dbReference type="InterPro" id="IPR036388">
    <property type="entry name" value="WH-like_DNA-bd_sf"/>
</dbReference>
<dbReference type="EMBL" id="PJMW01000001">
    <property type="protein sequence ID" value="PKV98040.1"/>
    <property type="molecule type" value="Genomic_DNA"/>
</dbReference>
<dbReference type="Pfam" id="PF04545">
    <property type="entry name" value="Sigma70_r4"/>
    <property type="match status" value="1"/>
</dbReference>
<evidence type="ECO:0000256" key="2">
    <source>
        <dbReference type="ARBA" id="ARBA00023082"/>
    </source>
</evidence>
<dbReference type="Gene3D" id="1.10.10.10">
    <property type="entry name" value="Winged helix-like DNA-binding domain superfamily/Winged helix DNA-binding domain"/>
    <property type="match status" value="2"/>
</dbReference>
<organism evidence="8 9">
    <name type="scientific">Nocardia fluminea</name>
    <dbReference type="NCBI Taxonomy" id="134984"/>
    <lineage>
        <taxon>Bacteria</taxon>
        <taxon>Bacillati</taxon>
        <taxon>Actinomycetota</taxon>
        <taxon>Actinomycetes</taxon>
        <taxon>Mycobacteriales</taxon>
        <taxon>Nocardiaceae</taxon>
        <taxon>Nocardia</taxon>
    </lineage>
</organism>
<dbReference type="OrthoDB" id="9804285at2"/>